<protein>
    <submittedName>
        <fullName evidence="1">Uncharacterized protein</fullName>
    </submittedName>
</protein>
<dbReference type="AlphaFoldDB" id="A0A1G7F7M4"/>
<sequence length="82" mass="9048">MACRRTAGLLILTHGKISEFFLQISSPSRETSLKLALEVALPSEGGRLISKHTKAYQLGLDMDEMAAPTQTADWSLSWREVS</sequence>
<gene>
    <name evidence="1" type="ORF">SAMN05216337_103312</name>
</gene>
<organism evidence="1 2">
    <name type="scientific">Bradyrhizobium brasilense</name>
    <dbReference type="NCBI Taxonomy" id="1419277"/>
    <lineage>
        <taxon>Bacteria</taxon>
        <taxon>Pseudomonadati</taxon>
        <taxon>Pseudomonadota</taxon>
        <taxon>Alphaproteobacteria</taxon>
        <taxon>Hyphomicrobiales</taxon>
        <taxon>Nitrobacteraceae</taxon>
        <taxon>Bradyrhizobium</taxon>
    </lineage>
</organism>
<evidence type="ECO:0000313" key="1">
    <source>
        <dbReference type="EMBL" id="SDE71882.1"/>
    </source>
</evidence>
<dbReference type="EMBL" id="FMZW01000033">
    <property type="protein sequence ID" value="SDE71882.1"/>
    <property type="molecule type" value="Genomic_DNA"/>
</dbReference>
<accession>A0A1G7F7M4</accession>
<name>A0A1G7F7M4_9BRAD</name>
<reference evidence="1 2" key="1">
    <citation type="submission" date="2016-10" db="EMBL/GenBank/DDBJ databases">
        <authorList>
            <person name="de Groot N.N."/>
        </authorList>
    </citation>
    <scope>NUCLEOTIDE SEQUENCE [LARGE SCALE GENOMIC DNA]</scope>
    <source>
        <strain evidence="1 2">R5</strain>
    </source>
</reference>
<dbReference type="Proteomes" id="UP000199245">
    <property type="component" value="Unassembled WGS sequence"/>
</dbReference>
<dbReference type="RefSeq" id="WP_092087252.1">
    <property type="nucleotide sequence ID" value="NZ_FMZW01000033.1"/>
</dbReference>
<evidence type="ECO:0000313" key="2">
    <source>
        <dbReference type="Proteomes" id="UP000199245"/>
    </source>
</evidence>
<proteinExistence type="predicted"/>